<feature type="repeat" description="WD" evidence="6">
    <location>
        <begin position="410"/>
        <end position="453"/>
    </location>
</feature>
<feature type="compositionally biased region" description="Polar residues" evidence="7">
    <location>
        <begin position="785"/>
        <end position="803"/>
    </location>
</feature>
<dbReference type="InterPro" id="IPR015943">
    <property type="entry name" value="WD40/YVTN_repeat-like_dom_sf"/>
</dbReference>
<evidence type="ECO:0000256" key="4">
    <source>
        <dbReference type="ARBA" id="ARBA00022771"/>
    </source>
</evidence>
<gene>
    <name evidence="8" type="ORF">PGTUg99_023153</name>
</gene>
<feature type="region of interest" description="Disordered" evidence="7">
    <location>
        <begin position="56"/>
        <end position="158"/>
    </location>
</feature>
<keyword evidence="1 6" id="KW-0853">WD repeat</keyword>
<dbReference type="PROSITE" id="PS50294">
    <property type="entry name" value="WD_REPEATS_REGION"/>
    <property type="match status" value="1"/>
</dbReference>
<proteinExistence type="predicted"/>
<dbReference type="PANTHER" id="PTHR46200:SF1">
    <property type="entry name" value="GATOR COMPLEX PROTEIN WDR24"/>
    <property type="match status" value="1"/>
</dbReference>
<evidence type="ECO:0000256" key="6">
    <source>
        <dbReference type="PROSITE-ProRule" id="PRU00221"/>
    </source>
</evidence>
<dbReference type="Gene3D" id="2.130.10.10">
    <property type="entry name" value="YVTN repeat-like/Quinoprotein amine dehydrogenase"/>
    <property type="match status" value="1"/>
</dbReference>
<dbReference type="GO" id="GO:0005829">
    <property type="term" value="C:cytosol"/>
    <property type="evidence" value="ECO:0007669"/>
    <property type="project" value="TreeGrafter"/>
</dbReference>
<evidence type="ECO:0000256" key="7">
    <source>
        <dbReference type="SAM" id="MobiDB-lite"/>
    </source>
</evidence>
<dbReference type="PROSITE" id="PS00678">
    <property type="entry name" value="WD_REPEATS_1"/>
    <property type="match status" value="2"/>
</dbReference>
<dbReference type="InterPro" id="IPR036322">
    <property type="entry name" value="WD40_repeat_dom_sf"/>
</dbReference>
<feature type="compositionally biased region" description="Basic and acidic residues" evidence="7">
    <location>
        <begin position="1259"/>
        <end position="1270"/>
    </location>
</feature>
<dbReference type="PANTHER" id="PTHR46200">
    <property type="entry name" value="GATOR COMPLEX PROTEIN WDR24"/>
    <property type="match status" value="1"/>
</dbReference>
<dbReference type="GO" id="GO:0008270">
    <property type="term" value="F:zinc ion binding"/>
    <property type="evidence" value="ECO:0007669"/>
    <property type="project" value="UniProtKB-KW"/>
</dbReference>
<dbReference type="PROSITE" id="PS50082">
    <property type="entry name" value="WD_REPEATS_2"/>
    <property type="match status" value="2"/>
</dbReference>
<dbReference type="InterPro" id="IPR001680">
    <property type="entry name" value="WD40_rpt"/>
</dbReference>
<dbReference type="InterPro" id="IPR020472">
    <property type="entry name" value="WD40_PAC1"/>
</dbReference>
<dbReference type="SMART" id="SM00320">
    <property type="entry name" value="WD40"/>
    <property type="match status" value="4"/>
</dbReference>
<feature type="region of interest" description="Disordered" evidence="7">
    <location>
        <begin position="761"/>
        <end position="936"/>
    </location>
</feature>
<dbReference type="InterPro" id="IPR037590">
    <property type="entry name" value="WDR24"/>
</dbReference>
<feature type="compositionally biased region" description="Basic and acidic residues" evidence="7">
    <location>
        <begin position="807"/>
        <end position="819"/>
    </location>
</feature>
<dbReference type="GO" id="GO:1904263">
    <property type="term" value="P:positive regulation of TORC1 signaling"/>
    <property type="evidence" value="ECO:0007669"/>
    <property type="project" value="TreeGrafter"/>
</dbReference>
<feature type="compositionally biased region" description="Polar residues" evidence="7">
    <location>
        <begin position="1"/>
        <end position="18"/>
    </location>
</feature>
<protein>
    <submittedName>
        <fullName evidence="8">Uncharacterized protein</fullName>
    </submittedName>
</protein>
<dbReference type="GO" id="GO:0005774">
    <property type="term" value="C:vacuolar membrane"/>
    <property type="evidence" value="ECO:0007669"/>
    <property type="project" value="TreeGrafter"/>
</dbReference>
<reference evidence="8 9" key="1">
    <citation type="submission" date="2019-05" db="EMBL/GenBank/DDBJ databases">
        <title>Emergence of the Ug99 lineage of the wheat stem rust pathogen through somatic hybridization.</title>
        <authorList>
            <person name="Li F."/>
            <person name="Upadhyaya N.M."/>
            <person name="Sperschneider J."/>
            <person name="Matny O."/>
            <person name="Nguyen-Phuc H."/>
            <person name="Mago R."/>
            <person name="Raley C."/>
            <person name="Miller M.E."/>
            <person name="Silverstein K.A.T."/>
            <person name="Henningsen E."/>
            <person name="Hirsch C.D."/>
            <person name="Visser B."/>
            <person name="Pretorius Z.A."/>
            <person name="Steffenson B.J."/>
            <person name="Schwessinger B."/>
            <person name="Dodds P.N."/>
            <person name="Figueroa M."/>
        </authorList>
    </citation>
    <scope>NUCLEOTIDE SEQUENCE [LARGE SCALE GENOMIC DNA]</scope>
    <source>
        <strain evidence="8 9">Ug99</strain>
    </source>
</reference>
<evidence type="ECO:0000313" key="8">
    <source>
        <dbReference type="EMBL" id="KAA1081613.1"/>
    </source>
</evidence>
<dbReference type="GO" id="GO:0016239">
    <property type="term" value="P:positive regulation of macroautophagy"/>
    <property type="evidence" value="ECO:0007669"/>
    <property type="project" value="TreeGrafter"/>
</dbReference>
<dbReference type="InterPro" id="IPR019775">
    <property type="entry name" value="WD40_repeat_CS"/>
</dbReference>
<dbReference type="GO" id="GO:0061700">
    <property type="term" value="C:GATOR2 complex"/>
    <property type="evidence" value="ECO:0007669"/>
    <property type="project" value="TreeGrafter"/>
</dbReference>
<sequence>MKPTTAPTRSTSHHQVGQNRSTHHSRSFTSSNLENSVGAGANPQLLFPSAHRATTPLNQTIDSSDHHSQRTSSHLSTSPSLSRPRLIRHLLFSTPDSSSSSTVNHHHQQQQQQQQQQLFKHHKSHPSHRPSTSQPSTSIHSLSRSSYNTHHQLSNPPPLRVGLPVICVARAHQPNHPHQHHRSDSYHYSHAKQLVAIASRTEIRILELINHHHSLPFEAPRRQQHSSFSPSLATHTRFETRPSFPSRSLDSSTTFDDRLAIKTNSELGPSYGVSDLGWGYASTTSHLATGCTNGSIVIWDINHPITQDPIQRHRSLTLDHAHNRAINKITFAGPTGHWIASGGQDSLVKIWDVREGPRPTMTLTTHTDPVRQLRFFPDRTVNPFDLFVLTDSGTLSHFDLRQDKSCLTRRVAHASTGVGLDWLSDGYNSMLASAGADGIVKIWNMADSILPSTAMRTLVVGRSICGMTWRPGYSTQLAITPSSVMADLEQQGYSDYERGPSSAMSSNYSDDLMLNKGLSATGASSVSDVVSESSHMGGGRHSEILLWDIRRPYVPEMIIRGRDGPASGNNILISVSKLLAAETEAPRFLGMVWLSADLLLTTHKRTSAIVQHDISQSQAKYADELPSQAMAVSKQGSLCFSLGSKSIDSRFNIEEDYSFARRLRSAMVHSIDELQPPRKFEFLALSYKFEYHSFERVCEHNANLCRRVGQPELWQLWMAVKLWFTPQVSAALIVAQEMALGSNGNDERAIAMAMRRVLKEESSDEGEMDYNQSGGDLESSCGRRSPSQDQASRQNSTSGSRTCSGDMRSKREESLDRSETQSPLPKSDQDPGHRPKLSLSGLALPSVLDPGELLRGGQSLNRSSSATTPKAQMRSSFLSNVTSNPSLESSAEPARRRPAPLRSLAIDCDSPISSPDTEGPRRSIAHRGMERTPDGRLNPAWRRSMSKDRIAAKMHARGASFNELGSLIQAIGVGKLLSEKKGEDWKNQEEKMAVEIQMRESILELVQKEVEINGNVQLGVYVIAVLKVYHPAHESHDEESNHNSNTINNNRNDSRVIGIEKELLEDRFKSWGRVYLKSLSRHPSLLVVASEIKKKFSCLISKELEDQSLRILKLNPTCGNCGKVLMNSVVPSHPLPTINSNSNQQSLTMMMMLNNHKKKMLLNNHQNQNSNNNSNKTLKCDKCQVNVLKCCFCHESIKFEPLIWCLKCGHGIHSHCLKKIKTSTTSKSAEENASEPLKNPPTNPLEPEARNNNHLGSRSSDERSALERNPKSFSSSTTTTTTTTVAEVHPQLSLGYPSSRPFLQCPSGCGCIGCFYSY</sequence>
<dbReference type="EMBL" id="VDEP01000441">
    <property type="protein sequence ID" value="KAA1081613.1"/>
    <property type="molecule type" value="Genomic_DNA"/>
</dbReference>
<feature type="region of interest" description="Disordered" evidence="7">
    <location>
        <begin position="228"/>
        <end position="250"/>
    </location>
</feature>
<evidence type="ECO:0000256" key="2">
    <source>
        <dbReference type="ARBA" id="ARBA00022723"/>
    </source>
</evidence>
<feature type="compositionally biased region" description="Polar residues" evidence="7">
    <location>
        <begin position="134"/>
        <end position="154"/>
    </location>
</feature>
<evidence type="ECO:0000256" key="5">
    <source>
        <dbReference type="ARBA" id="ARBA00022833"/>
    </source>
</evidence>
<feature type="repeat" description="WD" evidence="6">
    <location>
        <begin position="319"/>
        <end position="361"/>
    </location>
</feature>
<keyword evidence="2" id="KW-0479">Metal-binding</keyword>
<dbReference type="Proteomes" id="UP000325313">
    <property type="component" value="Unassembled WGS sequence"/>
</dbReference>
<name>A0A5B0MZ78_PUCGR</name>
<feature type="compositionally biased region" description="Low complexity" evidence="7">
    <location>
        <begin position="70"/>
        <end position="84"/>
    </location>
</feature>
<accession>A0A5B0MZ78</accession>
<feature type="compositionally biased region" description="Low complexity" evidence="7">
    <location>
        <begin position="1274"/>
        <end position="1284"/>
    </location>
</feature>
<evidence type="ECO:0000256" key="1">
    <source>
        <dbReference type="ARBA" id="ARBA00022574"/>
    </source>
</evidence>
<organism evidence="8 9">
    <name type="scientific">Puccinia graminis f. sp. tritici</name>
    <dbReference type="NCBI Taxonomy" id="56615"/>
    <lineage>
        <taxon>Eukaryota</taxon>
        <taxon>Fungi</taxon>
        <taxon>Dikarya</taxon>
        <taxon>Basidiomycota</taxon>
        <taxon>Pucciniomycotina</taxon>
        <taxon>Pucciniomycetes</taxon>
        <taxon>Pucciniales</taxon>
        <taxon>Pucciniaceae</taxon>
        <taxon>Puccinia</taxon>
    </lineage>
</organism>
<comment type="caution">
    <text evidence="8">The sequence shown here is derived from an EMBL/GenBank/DDBJ whole genome shotgun (WGS) entry which is preliminary data.</text>
</comment>
<keyword evidence="5" id="KW-0862">Zinc</keyword>
<keyword evidence="4" id="KW-0863">Zinc-finger</keyword>
<feature type="compositionally biased region" description="Polar residues" evidence="7">
    <location>
        <begin position="858"/>
        <end position="887"/>
    </location>
</feature>
<dbReference type="SUPFAM" id="SSF50978">
    <property type="entry name" value="WD40 repeat-like"/>
    <property type="match status" value="1"/>
</dbReference>
<dbReference type="Pfam" id="PF00400">
    <property type="entry name" value="WD40"/>
    <property type="match status" value="2"/>
</dbReference>
<feature type="region of interest" description="Disordered" evidence="7">
    <location>
        <begin position="1225"/>
        <end position="1284"/>
    </location>
</feature>
<evidence type="ECO:0000313" key="9">
    <source>
        <dbReference type="Proteomes" id="UP000325313"/>
    </source>
</evidence>
<feature type="compositionally biased region" description="Basic residues" evidence="7">
    <location>
        <begin position="119"/>
        <end position="128"/>
    </location>
</feature>
<keyword evidence="3" id="KW-0677">Repeat</keyword>
<evidence type="ECO:0000256" key="3">
    <source>
        <dbReference type="ARBA" id="ARBA00022737"/>
    </source>
</evidence>
<feature type="region of interest" description="Disordered" evidence="7">
    <location>
        <begin position="1"/>
        <end position="44"/>
    </location>
</feature>
<dbReference type="PRINTS" id="PR00320">
    <property type="entry name" value="GPROTEINBRPT"/>
</dbReference>